<comment type="caution">
    <text evidence="6">The sequence shown here is derived from an EMBL/GenBank/DDBJ whole genome shotgun (WGS) entry which is preliminary data.</text>
</comment>
<dbReference type="OrthoDB" id="544868at2759"/>
<protein>
    <submittedName>
        <fullName evidence="6">CD5 protein</fullName>
    </submittedName>
</protein>
<evidence type="ECO:0000256" key="2">
    <source>
        <dbReference type="PROSITE-ProRule" id="PRU00196"/>
    </source>
</evidence>
<dbReference type="InterPro" id="IPR003566">
    <property type="entry name" value="Tcell_CD5"/>
</dbReference>
<dbReference type="Proteomes" id="UP000539032">
    <property type="component" value="Unassembled WGS sequence"/>
</dbReference>
<feature type="region of interest" description="Disordered" evidence="3">
    <location>
        <begin position="99"/>
        <end position="119"/>
    </location>
</feature>
<dbReference type="Pfam" id="PF00530">
    <property type="entry name" value="SRCR"/>
    <property type="match status" value="2"/>
</dbReference>
<organism evidence="6 7">
    <name type="scientific">Scopus umbretta</name>
    <name type="common">Hammerkop</name>
    <dbReference type="NCBI Taxonomy" id="33581"/>
    <lineage>
        <taxon>Eukaryota</taxon>
        <taxon>Metazoa</taxon>
        <taxon>Chordata</taxon>
        <taxon>Craniata</taxon>
        <taxon>Vertebrata</taxon>
        <taxon>Euteleostomi</taxon>
        <taxon>Archelosauria</taxon>
        <taxon>Archosauria</taxon>
        <taxon>Dinosauria</taxon>
        <taxon>Saurischia</taxon>
        <taxon>Theropoda</taxon>
        <taxon>Coelurosauria</taxon>
        <taxon>Aves</taxon>
        <taxon>Neognathae</taxon>
        <taxon>Neoaves</taxon>
        <taxon>Aequornithes</taxon>
        <taxon>Pelecaniformes</taxon>
        <taxon>Scopidae</taxon>
        <taxon>Scopus</taxon>
    </lineage>
</organism>
<reference evidence="6 7" key="1">
    <citation type="submission" date="2020-02" db="EMBL/GenBank/DDBJ databases">
        <title>Bird 10,000 Genomes (B10K) Project - Family phase.</title>
        <authorList>
            <person name="Zhang G."/>
        </authorList>
    </citation>
    <scope>NUCLEOTIDE SEQUENCE [LARGE SCALE GENOMIC DNA]</scope>
    <source>
        <strain evidence="6">B10K-DU-002-70</strain>
        <tissue evidence="6">Muscle</tissue>
    </source>
</reference>
<feature type="domain" description="SRCR" evidence="5">
    <location>
        <begin position="226"/>
        <end position="330"/>
    </location>
</feature>
<evidence type="ECO:0000313" key="6">
    <source>
        <dbReference type="EMBL" id="NXX61201.1"/>
    </source>
</evidence>
<keyword evidence="7" id="KW-1185">Reference proteome</keyword>
<sequence>LQLTGGGCRCAGMLEVKWKGRWSRVCQDSVSQAGADGICRRLGCGPPIAEPLQLGFAGGKETRARPLRCQGLAATLAGCRWEPANCTEHAILACSELVKTTPEPPPAPPTTTPEPTGPDRLRLVDGNFSCSGFVELHKQGLWGAVASSPGTWPELATQVCQAVHCGTAIDDHDHVKPQQGSHLPVRWEVVEHCKGPLFACFNRTSAGRGKAPAFITCSGPLPRALRRLAAGPTPCEGDMEVFHEGQWRVLCDSGMHRAQWGRQLCRELQCGNLSSSTKVREPPSMGVTCSFPSLHRCPSSLGTLQTCPRIRDSKPPPTGMAAGTIVSICLALLLFGILLLICGPPAYRRLMKR</sequence>
<dbReference type="EMBL" id="VZTL01062357">
    <property type="protein sequence ID" value="NXX61201.1"/>
    <property type="molecule type" value="Genomic_DNA"/>
</dbReference>
<dbReference type="SMART" id="SM00202">
    <property type="entry name" value="SR"/>
    <property type="match status" value="3"/>
</dbReference>
<dbReference type="InterPro" id="IPR001190">
    <property type="entry name" value="SRCR"/>
</dbReference>
<feature type="transmembrane region" description="Helical" evidence="4">
    <location>
        <begin position="320"/>
        <end position="343"/>
    </location>
</feature>
<dbReference type="PRINTS" id="PR00258">
    <property type="entry name" value="SPERACTRCPTR"/>
</dbReference>
<feature type="domain" description="SRCR" evidence="5">
    <location>
        <begin position="121"/>
        <end position="218"/>
    </location>
</feature>
<keyword evidence="4" id="KW-0472">Membrane</keyword>
<evidence type="ECO:0000256" key="4">
    <source>
        <dbReference type="SAM" id="Phobius"/>
    </source>
</evidence>
<proteinExistence type="predicted"/>
<feature type="domain" description="SRCR" evidence="5">
    <location>
        <begin position="1"/>
        <end position="95"/>
    </location>
</feature>
<comment type="caution">
    <text evidence="2">Lacks conserved residue(s) required for the propagation of feature annotation.</text>
</comment>
<dbReference type="SUPFAM" id="SSF56487">
    <property type="entry name" value="SRCR-like"/>
    <property type="match status" value="3"/>
</dbReference>
<gene>
    <name evidence="6" type="primary">Cd5</name>
    <name evidence="6" type="ORF">SCOUMB_R00380</name>
</gene>
<dbReference type="PROSITE" id="PS50287">
    <property type="entry name" value="SRCR_2"/>
    <property type="match status" value="3"/>
</dbReference>
<dbReference type="Gene3D" id="3.10.250.10">
    <property type="entry name" value="SRCR-like domain"/>
    <property type="match status" value="3"/>
</dbReference>
<evidence type="ECO:0000313" key="7">
    <source>
        <dbReference type="Proteomes" id="UP000539032"/>
    </source>
</evidence>
<keyword evidence="4" id="KW-0812">Transmembrane</keyword>
<feature type="compositionally biased region" description="Pro residues" evidence="3">
    <location>
        <begin position="102"/>
        <end position="116"/>
    </location>
</feature>
<feature type="non-terminal residue" evidence="6">
    <location>
        <position position="1"/>
    </location>
</feature>
<dbReference type="PRINTS" id="PR01409">
    <property type="entry name" value="TCELLCD5"/>
</dbReference>
<dbReference type="PANTHER" id="PTHR47309:SF1">
    <property type="entry name" value="T-CELL SURFACE GLYCOPROTEIN CD5"/>
    <property type="match status" value="1"/>
</dbReference>
<dbReference type="GO" id="GO:0031295">
    <property type="term" value="P:T cell costimulation"/>
    <property type="evidence" value="ECO:0007669"/>
    <property type="project" value="TreeGrafter"/>
</dbReference>
<evidence type="ECO:0000259" key="5">
    <source>
        <dbReference type="PROSITE" id="PS50287"/>
    </source>
</evidence>
<keyword evidence="4" id="KW-1133">Transmembrane helix</keyword>
<keyword evidence="1 2" id="KW-1015">Disulfide bond</keyword>
<dbReference type="PANTHER" id="PTHR47309">
    <property type="entry name" value="T-CELL SURFACE GLYCOPROTEIN CD5"/>
    <property type="match status" value="1"/>
</dbReference>
<accession>A0A7L4I895</accession>
<dbReference type="AlphaFoldDB" id="A0A7L4I895"/>
<feature type="disulfide bond" evidence="2">
    <location>
        <begin position="69"/>
        <end position="79"/>
    </location>
</feature>
<dbReference type="GO" id="GO:0005886">
    <property type="term" value="C:plasma membrane"/>
    <property type="evidence" value="ECO:0007669"/>
    <property type="project" value="TreeGrafter"/>
</dbReference>
<feature type="disulfide bond" evidence="2">
    <location>
        <begin position="297"/>
        <end position="307"/>
    </location>
</feature>
<evidence type="ECO:0000256" key="1">
    <source>
        <dbReference type="ARBA" id="ARBA00023157"/>
    </source>
</evidence>
<dbReference type="InterPro" id="IPR036772">
    <property type="entry name" value="SRCR-like_dom_sf"/>
</dbReference>
<evidence type="ECO:0000256" key="3">
    <source>
        <dbReference type="SAM" id="MobiDB-lite"/>
    </source>
</evidence>
<name>A0A7L4I895_SCOUM</name>
<feature type="non-terminal residue" evidence="6">
    <location>
        <position position="353"/>
    </location>
</feature>